<name>A0A9D4TDZ8_RHISA</name>
<comment type="caution">
    <text evidence="2">The sequence shown here is derived from an EMBL/GenBank/DDBJ whole genome shotgun (WGS) entry which is preliminary data.</text>
</comment>
<reference evidence="2" key="2">
    <citation type="submission" date="2021-09" db="EMBL/GenBank/DDBJ databases">
        <authorList>
            <person name="Jia N."/>
            <person name="Wang J."/>
            <person name="Shi W."/>
            <person name="Du L."/>
            <person name="Sun Y."/>
            <person name="Zhan W."/>
            <person name="Jiang J."/>
            <person name="Wang Q."/>
            <person name="Zhang B."/>
            <person name="Ji P."/>
            <person name="Sakyi L.B."/>
            <person name="Cui X."/>
            <person name="Yuan T."/>
            <person name="Jiang B."/>
            <person name="Yang W."/>
            <person name="Lam T.T.-Y."/>
            <person name="Chang Q."/>
            <person name="Ding S."/>
            <person name="Wang X."/>
            <person name="Zhu J."/>
            <person name="Ruan X."/>
            <person name="Zhao L."/>
            <person name="Wei J."/>
            <person name="Que T."/>
            <person name="Du C."/>
            <person name="Cheng J."/>
            <person name="Dai P."/>
            <person name="Han X."/>
            <person name="Huang E."/>
            <person name="Gao Y."/>
            <person name="Liu J."/>
            <person name="Shao H."/>
            <person name="Ye R."/>
            <person name="Li L."/>
            <person name="Wei W."/>
            <person name="Wang X."/>
            <person name="Wang C."/>
            <person name="Huo Q."/>
            <person name="Li W."/>
            <person name="Guo W."/>
            <person name="Chen H."/>
            <person name="Chen S."/>
            <person name="Zhou L."/>
            <person name="Zhou L."/>
            <person name="Ni X."/>
            <person name="Tian J."/>
            <person name="Zhou Y."/>
            <person name="Sheng Y."/>
            <person name="Liu T."/>
            <person name="Pan Y."/>
            <person name="Xia L."/>
            <person name="Li J."/>
            <person name="Zhao F."/>
            <person name="Cao W."/>
        </authorList>
    </citation>
    <scope>NUCLEOTIDE SEQUENCE</scope>
    <source>
        <strain evidence="2">Rsan-2018</strain>
        <tissue evidence="2">Larvae</tissue>
    </source>
</reference>
<evidence type="ECO:0000256" key="1">
    <source>
        <dbReference type="SAM" id="MobiDB-lite"/>
    </source>
</evidence>
<sequence>MNLPKYTGAEDDVPVDSGRVSSKRKRATLPGPNRSHQRYLEVLVKCMVDPLYDVTLGNIKGVVLPDAIPLDYDTRRKTETKPTTDCDKEKPAKECGDVAASQENTAVGESENVAKEDVAIAESASVGDAAGVTVEIRTGEFK</sequence>
<keyword evidence="3" id="KW-1185">Reference proteome</keyword>
<feature type="region of interest" description="Disordered" evidence="1">
    <location>
        <begin position="1"/>
        <end position="34"/>
    </location>
</feature>
<accession>A0A9D4TDZ8</accession>
<feature type="compositionally biased region" description="Basic and acidic residues" evidence="1">
    <location>
        <begin position="74"/>
        <end position="96"/>
    </location>
</feature>
<evidence type="ECO:0000313" key="2">
    <source>
        <dbReference type="EMBL" id="KAH7986800.1"/>
    </source>
</evidence>
<proteinExistence type="predicted"/>
<dbReference type="EMBL" id="JABSTV010000271">
    <property type="protein sequence ID" value="KAH7986800.1"/>
    <property type="molecule type" value="Genomic_DNA"/>
</dbReference>
<protein>
    <submittedName>
        <fullName evidence="2">Uncharacterized protein</fullName>
    </submittedName>
</protein>
<evidence type="ECO:0000313" key="3">
    <source>
        <dbReference type="Proteomes" id="UP000821837"/>
    </source>
</evidence>
<reference evidence="2" key="1">
    <citation type="journal article" date="2020" name="Cell">
        <title>Large-Scale Comparative Analyses of Tick Genomes Elucidate Their Genetic Diversity and Vector Capacities.</title>
        <authorList>
            <consortium name="Tick Genome and Microbiome Consortium (TIGMIC)"/>
            <person name="Jia N."/>
            <person name="Wang J."/>
            <person name="Shi W."/>
            <person name="Du L."/>
            <person name="Sun Y."/>
            <person name="Zhan W."/>
            <person name="Jiang J.F."/>
            <person name="Wang Q."/>
            <person name="Zhang B."/>
            <person name="Ji P."/>
            <person name="Bell-Sakyi L."/>
            <person name="Cui X.M."/>
            <person name="Yuan T.T."/>
            <person name="Jiang B.G."/>
            <person name="Yang W.F."/>
            <person name="Lam T.T."/>
            <person name="Chang Q.C."/>
            <person name="Ding S.J."/>
            <person name="Wang X.J."/>
            <person name="Zhu J.G."/>
            <person name="Ruan X.D."/>
            <person name="Zhao L."/>
            <person name="Wei J.T."/>
            <person name="Ye R.Z."/>
            <person name="Que T.C."/>
            <person name="Du C.H."/>
            <person name="Zhou Y.H."/>
            <person name="Cheng J.X."/>
            <person name="Dai P.F."/>
            <person name="Guo W.B."/>
            <person name="Han X.H."/>
            <person name="Huang E.J."/>
            <person name="Li L.F."/>
            <person name="Wei W."/>
            <person name="Gao Y.C."/>
            <person name="Liu J.Z."/>
            <person name="Shao H.Z."/>
            <person name="Wang X."/>
            <person name="Wang C.C."/>
            <person name="Yang T.C."/>
            <person name="Huo Q.B."/>
            <person name="Li W."/>
            <person name="Chen H.Y."/>
            <person name="Chen S.E."/>
            <person name="Zhou L.G."/>
            <person name="Ni X.B."/>
            <person name="Tian J.H."/>
            <person name="Sheng Y."/>
            <person name="Liu T."/>
            <person name="Pan Y.S."/>
            <person name="Xia L.Y."/>
            <person name="Li J."/>
            <person name="Zhao F."/>
            <person name="Cao W.C."/>
        </authorList>
    </citation>
    <scope>NUCLEOTIDE SEQUENCE</scope>
    <source>
        <strain evidence="2">Rsan-2018</strain>
    </source>
</reference>
<gene>
    <name evidence="2" type="ORF">HPB52_024719</name>
</gene>
<organism evidence="2 3">
    <name type="scientific">Rhipicephalus sanguineus</name>
    <name type="common">Brown dog tick</name>
    <name type="synonym">Ixodes sanguineus</name>
    <dbReference type="NCBI Taxonomy" id="34632"/>
    <lineage>
        <taxon>Eukaryota</taxon>
        <taxon>Metazoa</taxon>
        <taxon>Ecdysozoa</taxon>
        <taxon>Arthropoda</taxon>
        <taxon>Chelicerata</taxon>
        <taxon>Arachnida</taxon>
        <taxon>Acari</taxon>
        <taxon>Parasitiformes</taxon>
        <taxon>Ixodida</taxon>
        <taxon>Ixodoidea</taxon>
        <taxon>Ixodidae</taxon>
        <taxon>Rhipicephalinae</taxon>
        <taxon>Rhipicephalus</taxon>
        <taxon>Rhipicephalus</taxon>
    </lineage>
</organism>
<feature type="region of interest" description="Disordered" evidence="1">
    <location>
        <begin position="74"/>
        <end position="111"/>
    </location>
</feature>
<dbReference type="Proteomes" id="UP000821837">
    <property type="component" value="Unassembled WGS sequence"/>
</dbReference>
<dbReference type="AlphaFoldDB" id="A0A9D4TDZ8"/>